<sequence>MIIPPKPALPPGGPRSRPGHLTWSATDGRLQTLVVWTERHPGHGEDAEPLATYHRPTANGVLAVFDGSGGSGAAPAWRGPDGTTYTSAWAGARVARLATECWFQHSLASAEEDSLPHLEHFLRTLLHAAPTGARSKITGSMRRVLPTTLAAVRYRSHDEGVHWQAVWAGDSRSYALLPVSGLHALTRDDTLETDALAQLRQDPPMTNVICADRDFTLSAHGGEFREPCVLLAATDGFFGYVHTPAQFECVLLDTLGRARDMGDWAGLLRRAIQPATGDDASLSLAALGFEGFGQLRDAFTERHADVVRSGYPDVPPGAGPEALRGWQERTWGTYRPAYEKFMPEVRE</sequence>
<protein>
    <submittedName>
        <fullName evidence="1">Serine/threonine protein phosphatase</fullName>
    </submittedName>
</protein>
<keyword evidence="2" id="KW-1185">Reference proteome</keyword>
<dbReference type="InterPro" id="IPR036457">
    <property type="entry name" value="PPM-type-like_dom_sf"/>
</dbReference>
<dbReference type="Gene3D" id="3.60.40.10">
    <property type="entry name" value="PPM-type phosphatase domain"/>
    <property type="match status" value="1"/>
</dbReference>
<dbReference type="RefSeq" id="WP_338118908.1">
    <property type="nucleotide sequence ID" value="NZ_JAAIFS010000002.1"/>
</dbReference>
<accession>A0ABW7RUN7</accession>
<evidence type="ECO:0000313" key="2">
    <source>
        <dbReference type="Proteomes" id="UP001610810"/>
    </source>
</evidence>
<gene>
    <name evidence="1" type="ORF">ACH3YB_08475</name>
</gene>
<name>A0ABW7RUN7_STRTE</name>
<dbReference type="Proteomes" id="UP001610810">
    <property type="component" value="Unassembled WGS sequence"/>
</dbReference>
<dbReference type="SUPFAM" id="SSF81606">
    <property type="entry name" value="PP2C-like"/>
    <property type="match status" value="1"/>
</dbReference>
<dbReference type="EMBL" id="JBIQWK010000002">
    <property type="protein sequence ID" value="MFI0571669.1"/>
    <property type="molecule type" value="Genomic_DNA"/>
</dbReference>
<evidence type="ECO:0000313" key="1">
    <source>
        <dbReference type="EMBL" id="MFI0571669.1"/>
    </source>
</evidence>
<comment type="caution">
    <text evidence="1">The sequence shown here is derived from an EMBL/GenBank/DDBJ whole genome shotgun (WGS) entry which is preliminary data.</text>
</comment>
<reference evidence="1 2" key="1">
    <citation type="submission" date="2024-10" db="EMBL/GenBank/DDBJ databases">
        <authorList>
            <person name="Wannawong T."/>
            <person name="Kuncharoen N."/>
            <person name="Mhuantong W."/>
        </authorList>
    </citation>
    <scope>NUCLEOTIDE SEQUENCE [LARGE SCALE GENOMIC DNA]</scope>
    <source>
        <strain evidence="1 2">CALK1-4</strain>
    </source>
</reference>
<organism evidence="1 2">
    <name type="scientific">Streptomyces tendae</name>
    <dbReference type="NCBI Taxonomy" id="1932"/>
    <lineage>
        <taxon>Bacteria</taxon>
        <taxon>Bacillati</taxon>
        <taxon>Actinomycetota</taxon>
        <taxon>Actinomycetes</taxon>
        <taxon>Kitasatosporales</taxon>
        <taxon>Streptomycetaceae</taxon>
        <taxon>Streptomyces</taxon>
    </lineage>
</organism>
<proteinExistence type="predicted"/>